<dbReference type="OrthoDB" id="8749387at2759"/>
<keyword evidence="2" id="KW-0812">Transmembrane</keyword>
<comment type="subcellular location">
    <subcellularLocation>
        <location evidence="1">Membrane</location>
        <topology evidence="1">Single-pass membrane protein</topology>
    </subcellularLocation>
</comment>
<keyword evidence="4" id="KW-1133">Transmembrane helix</keyword>
<dbReference type="InterPro" id="IPR013106">
    <property type="entry name" value="Ig_V-set"/>
</dbReference>
<protein>
    <recommendedName>
        <fullName evidence="10">Ig-like domain-containing protein</fullName>
    </recommendedName>
</protein>
<dbReference type="GO" id="GO:0043025">
    <property type="term" value="C:neuronal cell body"/>
    <property type="evidence" value="ECO:0007669"/>
    <property type="project" value="TreeGrafter"/>
</dbReference>
<keyword evidence="12" id="KW-1185">Reference proteome</keyword>
<keyword evidence="6" id="KW-1015">Disulfide bond</keyword>
<evidence type="ECO:0000313" key="12">
    <source>
        <dbReference type="Proteomes" id="UP000812440"/>
    </source>
</evidence>
<feature type="chain" id="PRO_5035813753" description="Ig-like domain-containing protein" evidence="9">
    <location>
        <begin position="18"/>
        <end position="232"/>
    </location>
</feature>
<dbReference type="SUPFAM" id="SSF48726">
    <property type="entry name" value="Immunoglobulin"/>
    <property type="match status" value="2"/>
</dbReference>
<dbReference type="EMBL" id="JAACNH010000002">
    <property type="protein sequence ID" value="KAG8450106.1"/>
    <property type="molecule type" value="Genomic_DNA"/>
</dbReference>
<keyword evidence="5" id="KW-0472">Membrane</keyword>
<feature type="non-terminal residue" evidence="11">
    <location>
        <position position="232"/>
    </location>
</feature>
<evidence type="ECO:0000256" key="4">
    <source>
        <dbReference type="ARBA" id="ARBA00022989"/>
    </source>
</evidence>
<dbReference type="GO" id="GO:0016020">
    <property type="term" value="C:membrane"/>
    <property type="evidence" value="ECO:0007669"/>
    <property type="project" value="UniProtKB-SubCell"/>
</dbReference>
<evidence type="ECO:0000256" key="1">
    <source>
        <dbReference type="ARBA" id="ARBA00004167"/>
    </source>
</evidence>
<dbReference type="Gene3D" id="2.60.40.10">
    <property type="entry name" value="Immunoglobulins"/>
    <property type="match status" value="2"/>
</dbReference>
<evidence type="ECO:0000256" key="6">
    <source>
        <dbReference type="ARBA" id="ARBA00023157"/>
    </source>
</evidence>
<dbReference type="PROSITE" id="PS50835">
    <property type="entry name" value="IG_LIKE"/>
    <property type="match status" value="1"/>
</dbReference>
<evidence type="ECO:0000256" key="9">
    <source>
        <dbReference type="SAM" id="SignalP"/>
    </source>
</evidence>
<evidence type="ECO:0000256" key="2">
    <source>
        <dbReference type="ARBA" id="ARBA00022692"/>
    </source>
</evidence>
<dbReference type="PANTHER" id="PTHR46841:SF7">
    <property type="entry name" value="IG-LIKE DOMAIN-CONTAINING PROTEIN"/>
    <property type="match status" value="1"/>
</dbReference>
<dbReference type="InterPro" id="IPR013783">
    <property type="entry name" value="Ig-like_fold"/>
</dbReference>
<evidence type="ECO:0000256" key="5">
    <source>
        <dbReference type="ARBA" id="ARBA00023136"/>
    </source>
</evidence>
<evidence type="ECO:0000256" key="7">
    <source>
        <dbReference type="ARBA" id="ARBA00023180"/>
    </source>
</evidence>
<keyword evidence="3 9" id="KW-0732">Signal</keyword>
<dbReference type="PANTHER" id="PTHR46841">
    <property type="entry name" value="OX-2 MEMBRANE GLYCOPROTEIN"/>
    <property type="match status" value="1"/>
</dbReference>
<dbReference type="Pfam" id="PF07686">
    <property type="entry name" value="V-set"/>
    <property type="match status" value="1"/>
</dbReference>
<keyword evidence="8" id="KW-0393">Immunoglobulin domain</keyword>
<accession>A0A8T2K6C3</accession>
<sequence length="232" mass="25559">MLLWVFILLCSLSVTGSSQVVCSVDKHIAHIGGDVTLKCKLNTERASPDVLQVTWSKQSGNFTGTIATSSRSHGQRFLGPYSQRKTQFTKATLDTSAITINSVTLGDQGCFQCIFNVYPLGANTGTVCVEVMESIILHHKLEMYPVVQSDSAEKRYIISCSATGIPAPNITWNFTENLLEKPQVYRIFHPNQTVTVISNFTQSTLWNIKKANASCVVHHPALNTVLFLPLDP</sequence>
<dbReference type="GO" id="GO:0150079">
    <property type="term" value="P:negative regulation of neuroinflammatory response"/>
    <property type="evidence" value="ECO:0007669"/>
    <property type="project" value="TreeGrafter"/>
</dbReference>
<dbReference type="GO" id="GO:0009986">
    <property type="term" value="C:cell surface"/>
    <property type="evidence" value="ECO:0007669"/>
    <property type="project" value="TreeGrafter"/>
</dbReference>
<dbReference type="InterPro" id="IPR003599">
    <property type="entry name" value="Ig_sub"/>
</dbReference>
<evidence type="ECO:0000256" key="3">
    <source>
        <dbReference type="ARBA" id="ARBA00022729"/>
    </source>
</evidence>
<organism evidence="11 12">
    <name type="scientific">Hymenochirus boettgeri</name>
    <name type="common">Congo dwarf clawed frog</name>
    <dbReference type="NCBI Taxonomy" id="247094"/>
    <lineage>
        <taxon>Eukaryota</taxon>
        <taxon>Metazoa</taxon>
        <taxon>Chordata</taxon>
        <taxon>Craniata</taxon>
        <taxon>Vertebrata</taxon>
        <taxon>Euteleostomi</taxon>
        <taxon>Amphibia</taxon>
        <taxon>Batrachia</taxon>
        <taxon>Anura</taxon>
        <taxon>Pipoidea</taxon>
        <taxon>Pipidae</taxon>
        <taxon>Pipinae</taxon>
        <taxon>Hymenochirus</taxon>
    </lineage>
</organism>
<proteinExistence type="predicted"/>
<comment type="caution">
    <text evidence="11">The sequence shown here is derived from an EMBL/GenBank/DDBJ whole genome shotgun (WGS) entry which is preliminary data.</text>
</comment>
<dbReference type="InterPro" id="IPR036179">
    <property type="entry name" value="Ig-like_dom_sf"/>
</dbReference>
<reference evidence="11" key="1">
    <citation type="thesis" date="2020" institute="ProQuest LLC" country="789 East Eisenhower Parkway, Ann Arbor, MI, USA">
        <title>Comparative Genomics and Chromosome Evolution.</title>
        <authorList>
            <person name="Mudd A.B."/>
        </authorList>
    </citation>
    <scope>NUCLEOTIDE SEQUENCE</scope>
    <source>
        <strain evidence="11">Female2</strain>
        <tissue evidence="11">Blood</tissue>
    </source>
</reference>
<keyword evidence="7" id="KW-0325">Glycoprotein</keyword>
<dbReference type="AlphaFoldDB" id="A0A8T2K6C3"/>
<name>A0A8T2K6C3_9PIPI</name>
<dbReference type="GO" id="GO:0034113">
    <property type="term" value="P:heterotypic cell-cell adhesion"/>
    <property type="evidence" value="ECO:0007669"/>
    <property type="project" value="TreeGrafter"/>
</dbReference>
<dbReference type="InterPro" id="IPR013162">
    <property type="entry name" value="CD80_C2-set"/>
</dbReference>
<evidence type="ECO:0000259" key="10">
    <source>
        <dbReference type="PROSITE" id="PS50835"/>
    </source>
</evidence>
<dbReference type="GO" id="GO:0030424">
    <property type="term" value="C:axon"/>
    <property type="evidence" value="ECO:0007669"/>
    <property type="project" value="TreeGrafter"/>
</dbReference>
<feature type="domain" description="Ig-like" evidence="10">
    <location>
        <begin position="32"/>
        <end position="113"/>
    </location>
</feature>
<dbReference type="Proteomes" id="UP000812440">
    <property type="component" value="Chromosome 2"/>
</dbReference>
<gene>
    <name evidence="11" type="ORF">GDO86_002653</name>
</gene>
<evidence type="ECO:0000313" key="11">
    <source>
        <dbReference type="EMBL" id="KAG8450106.1"/>
    </source>
</evidence>
<evidence type="ECO:0000256" key="8">
    <source>
        <dbReference type="ARBA" id="ARBA00023319"/>
    </source>
</evidence>
<dbReference type="InterPro" id="IPR007110">
    <property type="entry name" value="Ig-like_dom"/>
</dbReference>
<dbReference type="SMART" id="SM00409">
    <property type="entry name" value="IG"/>
    <property type="match status" value="1"/>
</dbReference>
<dbReference type="GO" id="GO:0098632">
    <property type="term" value="F:cell-cell adhesion mediator activity"/>
    <property type="evidence" value="ECO:0007669"/>
    <property type="project" value="InterPro"/>
</dbReference>
<feature type="signal peptide" evidence="9">
    <location>
        <begin position="1"/>
        <end position="17"/>
    </location>
</feature>
<dbReference type="Pfam" id="PF08205">
    <property type="entry name" value="C2-set_2"/>
    <property type="match status" value="1"/>
</dbReference>
<dbReference type="InterPro" id="IPR047164">
    <property type="entry name" value="OX2G-like"/>
</dbReference>